<name>A0ABX2LK51_9EURY</name>
<evidence type="ECO:0000313" key="3">
    <source>
        <dbReference type="Proteomes" id="UP001016761"/>
    </source>
</evidence>
<dbReference type="Proteomes" id="UP001016761">
    <property type="component" value="Unassembled WGS sequence"/>
</dbReference>
<evidence type="ECO:0008006" key="4">
    <source>
        <dbReference type="Google" id="ProtNLM"/>
    </source>
</evidence>
<feature type="transmembrane region" description="Helical" evidence="1">
    <location>
        <begin position="244"/>
        <end position="265"/>
    </location>
</feature>
<accession>A0ABX2LK51</accession>
<organism evidence="2 3">
    <name type="scientific">Haloterrigena gelatinilytica</name>
    <dbReference type="NCBI Taxonomy" id="2741724"/>
    <lineage>
        <taxon>Archaea</taxon>
        <taxon>Methanobacteriati</taxon>
        <taxon>Methanobacteriota</taxon>
        <taxon>Stenosarchaea group</taxon>
        <taxon>Halobacteria</taxon>
        <taxon>Halobacteriales</taxon>
        <taxon>Natrialbaceae</taxon>
        <taxon>Haloterrigena</taxon>
    </lineage>
</organism>
<feature type="transmembrane region" description="Helical" evidence="1">
    <location>
        <begin position="393"/>
        <end position="418"/>
    </location>
</feature>
<proteinExistence type="predicted"/>
<evidence type="ECO:0000256" key="1">
    <source>
        <dbReference type="SAM" id="Phobius"/>
    </source>
</evidence>
<gene>
    <name evidence="2" type="ORF">HTZ84_18195</name>
</gene>
<reference evidence="2 3" key="1">
    <citation type="submission" date="2020-06" db="EMBL/GenBank/DDBJ databases">
        <title>Haloterrigena sp. nov., an extremely halophilic archaeon isolated from a saline sediment.</title>
        <authorList>
            <person name="Liu B.-B."/>
        </authorList>
    </citation>
    <scope>NUCLEOTIDE SEQUENCE [LARGE SCALE GENOMIC DNA]</scope>
    <source>
        <strain evidence="2 3">SYSU A558-1</strain>
    </source>
</reference>
<dbReference type="RefSeq" id="WP_174681976.1">
    <property type="nucleotide sequence ID" value="NZ_JABUQZ010000001.1"/>
</dbReference>
<feature type="transmembrane region" description="Helical" evidence="1">
    <location>
        <begin position="513"/>
        <end position="534"/>
    </location>
</feature>
<keyword evidence="1" id="KW-1133">Transmembrane helix</keyword>
<feature type="transmembrane region" description="Helical" evidence="1">
    <location>
        <begin position="187"/>
        <end position="208"/>
    </location>
</feature>
<feature type="transmembrane region" description="Helical" evidence="1">
    <location>
        <begin position="70"/>
        <end position="89"/>
    </location>
</feature>
<feature type="transmembrane region" description="Helical" evidence="1">
    <location>
        <begin position="424"/>
        <end position="446"/>
    </location>
</feature>
<evidence type="ECO:0000313" key="2">
    <source>
        <dbReference type="EMBL" id="NUC74211.1"/>
    </source>
</evidence>
<feature type="transmembrane region" description="Helical" evidence="1">
    <location>
        <begin position="148"/>
        <end position="175"/>
    </location>
</feature>
<feature type="transmembrane region" description="Helical" evidence="1">
    <location>
        <begin position="350"/>
        <end position="372"/>
    </location>
</feature>
<keyword evidence="1" id="KW-0472">Membrane</keyword>
<dbReference type="EMBL" id="JABUQZ010000001">
    <property type="protein sequence ID" value="NUC74211.1"/>
    <property type="molecule type" value="Genomic_DNA"/>
</dbReference>
<comment type="caution">
    <text evidence="2">The sequence shown here is derived from an EMBL/GenBank/DDBJ whole genome shotgun (WGS) entry which is preliminary data.</text>
</comment>
<feature type="transmembrane region" description="Helical" evidence="1">
    <location>
        <begin position="317"/>
        <end position="338"/>
    </location>
</feature>
<keyword evidence="1" id="KW-0812">Transmembrane</keyword>
<feature type="transmembrane region" description="Helical" evidence="1">
    <location>
        <begin position="34"/>
        <end position="58"/>
    </location>
</feature>
<feature type="transmembrane region" description="Helical" evidence="1">
    <location>
        <begin position="110"/>
        <end position="128"/>
    </location>
</feature>
<feature type="transmembrane region" description="Helical" evidence="1">
    <location>
        <begin position="474"/>
        <end position="493"/>
    </location>
</feature>
<keyword evidence="3" id="KW-1185">Reference proteome</keyword>
<sequence length="547" mass="56639">MVMVPGWSGRSVRIAWIEVTCARRKRGRPRSLRLVLGIALIALSIVSGIGAYGLGAAVSRDLFAFPLETVRTGATVGLLSAIVVFAQATSRQLERAETDLLLTTVTTREFVVGIALAVYSRVALPWLLPVCSGAVGFAAGVRSPSTAVAIAVAVGGGVTLAAVIGTVVVFAWSLVPARVTAVLRQGSVLRYALIGVIWLIGSVVVIVLPLDRVTELARRAPSAWLVDLGLIAVPEIDTVSRRGLGALVVLAVGIPGGVIAAVAIADRVLGEEADAAELTAGSRSLVGDGLSRRLFGRYVSRPALTVARKRWVQEWRVSVAFFGMICFPLFGLTGITLYTSTVRDVPPLALVSIAFVCATGVGQGFGSEVLGAEYPVLPMTLTSVSGREFVRGTILAGVAAGAPPTALLTLGAGLVGSIGVLEAVLITAASVAWCCCSVAVATALGMDVRYRDIYPMPYPFTSAMIYGEIGRASFIRLGLIGVALAAVCLPAAVASVPLVTETVTAVLGVPAPLVRSAAVLLTIGIALAVSRAAIDRAVETYAEYTIR</sequence>
<protein>
    <recommendedName>
        <fullName evidence="4">ABC transporter permease</fullName>
    </recommendedName>
</protein>